<dbReference type="PANTHER" id="PTHR22624:SF52">
    <property type="entry name" value="CYSTEINE PROTEASE"/>
    <property type="match status" value="1"/>
</dbReference>
<keyword evidence="14" id="KW-1185">Reference proteome</keyword>
<dbReference type="InterPro" id="IPR005078">
    <property type="entry name" value="Peptidase_C54"/>
</dbReference>
<evidence type="ECO:0000256" key="7">
    <source>
        <dbReference type="ARBA" id="ARBA00022807"/>
    </source>
</evidence>
<keyword evidence="9 11" id="KW-0072">Autophagy</keyword>
<comment type="function">
    <text evidence="11">Cysteine protease that plays a key role in autophagy by mediating both proteolytic activation and delipidation of ATG8 family proteins.</text>
</comment>
<evidence type="ECO:0000256" key="5">
    <source>
        <dbReference type="ARBA" id="ARBA00022670"/>
    </source>
</evidence>
<evidence type="ECO:0000256" key="9">
    <source>
        <dbReference type="ARBA" id="ARBA00023006"/>
    </source>
</evidence>
<dbReference type="GO" id="GO:0034727">
    <property type="term" value="P:piecemeal microautophagy of the nucleus"/>
    <property type="evidence" value="ECO:0007669"/>
    <property type="project" value="TreeGrafter"/>
</dbReference>
<dbReference type="PANTHER" id="PTHR22624">
    <property type="entry name" value="CYSTEINE PROTEASE ATG4"/>
    <property type="match status" value="1"/>
</dbReference>
<organism evidence="13 14">
    <name type="scientific">Rhynchophorus ferrugineus</name>
    <name type="common">Red palm weevil</name>
    <name type="synonym">Curculio ferrugineus</name>
    <dbReference type="NCBI Taxonomy" id="354439"/>
    <lineage>
        <taxon>Eukaryota</taxon>
        <taxon>Metazoa</taxon>
        <taxon>Ecdysozoa</taxon>
        <taxon>Arthropoda</taxon>
        <taxon>Hexapoda</taxon>
        <taxon>Insecta</taxon>
        <taxon>Pterygota</taxon>
        <taxon>Neoptera</taxon>
        <taxon>Endopterygota</taxon>
        <taxon>Coleoptera</taxon>
        <taxon>Polyphaga</taxon>
        <taxon>Cucujiformia</taxon>
        <taxon>Curculionidae</taxon>
        <taxon>Dryophthorinae</taxon>
        <taxon>Rhynchophorus</taxon>
    </lineage>
</organism>
<evidence type="ECO:0000256" key="4">
    <source>
        <dbReference type="ARBA" id="ARBA00022490"/>
    </source>
</evidence>
<protein>
    <recommendedName>
        <fullName evidence="11">Cysteine protease</fullName>
        <ecNumber evidence="11">3.4.22.-</ecNumber>
    </recommendedName>
</protein>
<evidence type="ECO:0000256" key="11">
    <source>
        <dbReference type="RuleBase" id="RU363115"/>
    </source>
</evidence>
<evidence type="ECO:0000256" key="2">
    <source>
        <dbReference type="ARBA" id="ARBA00010958"/>
    </source>
</evidence>
<gene>
    <name evidence="13" type="ORF">GWI33_006313</name>
</gene>
<reference evidence="13" key="1">
    <citation type="submission" date="2020-08" db="EMBL/GenBank/DDBJ databases">
        <title>Genome sequencing and assembly of the red palm weevil Rhynchophorus ferrugineus.</title>
        <authorList>
            <person name="Dias G.B."/>
            <person name="Bergman C.M."/>
            <person name="Manee M."/>
        </authorList>
    </citation>
    <scope>NUCLEOTIDE SEQUENCE</scope>
    <source>
        <strain evidence="13">AA-2017</strain>
        <tissue evidence="13">Whole larva</tissue>
    </source>
</reference>
<comment type="similarity">
    <text evidence="2 11">Belongs to the peptidase C54 family.</text>
</comment>
<name>A0A834MFK2_RHYFE</name>
<dbReference type="SUPFAM" id="SSF54001">
    <property type="entry name" value="Cysteine proteinases"/>
    <property type="match status" value="1"/>
</dbReference>
<evidence type="ECO:0000313" key="14">
    <source>
        <dbReference type="Proteomes" id="UP000625711"/>
    </source>
</evidence>
<keyword evidence="3" id="KW-0813">Transport</keyword>
<dbReference type="OrthoDB" id="2960936at2759"/>
<proteinExistence type="inferred from homology"/>
<comment type="caution">
    <text evidence="13">The sequence shown here is derived from an EMBL/GenBank/DDBJ whole genome shotgun (WGS) entry which is preliminary data.</text>
</comment>
<sequence length="454" mass="51552">MVTSFNSDNAMEAQVVSRERSFFHSRLNSPSSSSECNVQDVNTSDVEGKVKNRFLSIWNNMKYELNSVGMKLKPNFSKESPVWLLGMCYRKIEPPNPNSTELGTDVAAFQSQSELANNEDEGLEGFRKDFISKLWLTYRREFPILNGSTYSSDCGWGCMIRSGQMLIAQALVIHFLGRDWRWNPDKRELNYHQKIIKWFGDKPSINSPLSLHSLVRIGEGLGKKAGDWYGPGLVAHLFKKAFEDAAKENSEFDHLTVCVAQNCTVYIRDVFVECMGKSNNWKSLILLIPVRLGTEKFNTIYAPCLTTLLSIKECIGIIGGRPKHSLYFVGYQDDKLIHLDPHYCQEVVDVWAEDFPLTTFHCRSPRKLPINKIDPSCCIGFYCATKQDFLNLIETVQPIVVPPSGANDYPMFTFCDGFSCDAESDVKDFLPSECEYQNNTSDLEDIESEAFELV</sequence>
<keyword evidence="6 11" id="KW-0378">Hydrolase</keyword>
<evidence type="ECO:0000313" key="13">
    <source>
        <dbReference type="EMBL" id="KAF7280186.1"/>
    </source>
</evidence>
<keyword evidence="8 11" id="KW-0653">Protein transport</keyword>
<dbReference type="InterPro" id="IPR038765">
    <property type="entry name" value="Papain-like_cys_pep_sf"/>
</dbReference>
<evidence type="ECO:0000256" key="6">
    <source>
        <dbReference type="ARBA" id="ARBA00022801"/>
    </source>
</evidence>
<dbReference type="GO" id="GO:0016485">
    <property type="term" value="P:protein processing"/>
    <property type="evidence" value="ECO:0007669"/>
    <property type="project" value="TreeGrafter"/>
</dbReference>
<dbReference type="Pfam" id="PF03416">
    <property type="entry name" value="Peptidase_C54"/>
    <property type="match status" value="1"/>
</dbReference>
<accession>A0A834MFK2</accession>
<keyword evidence="5 11" id="KW-0645">Protease</keyword>
<dbReference type="EC" id="3.4.22.-" evidence="11"/>
<evidence type="ECO:0000259" key="12">
    <source>
        <dbReference type="Pfam" id="PF03416"/>
    </source>
</evidence>
<dbReference type="AlphaFoldDB" id="A0A834MFK2"/>
<keyword evidence="7" id="KW-0788">Thiol protease</keyword>
<dbReference type="GO" id="GO:0000045">
    <property type="term" value="P:autophagosome assembly"/>
    <property type="evidence" value="ECO:0007669"/>
    <property type="project" value="TreeGrafter"/>
</dbReference>
<feature type="domain" description="Peptidase C54 catalytic" evidence="12">
    <location>
        <begin position="124"/>
        <end position="394"/>
    </location>
</feature>
<keyword evidence="4 11" id="KW-0963">Cytoplasm</keyword>
<dbReference type="GO" id="GO:0019786">
    <property type="term" value="F:protein-phosphatidylethanolamide deconjugating activity"/>
    <property type="evidence" value="ECO:0007669"/>
    <property type="project" value="InterPro"/>
</dbReference>
<evidence type="ECO:0000256" key="10">
    <source>
        <dbReference type="ARBA" id="ARBA00029362"/>
    </source>
</evidence>
<evidence type="ECO:0000256" key="1">
    <source>
        <dbReference type="ARBA" id="ARBA00004496"/>
    </source>
</evidence>
<comment type="catalytic activity">
    <reaction evidence="10">
        <text>[protein]-C-terminal L-amino acid-glycyl-phosphatidylethanolamide + H2O = [protein]-C-terminal L-amino acid-glycine + a 1,2-diacyl-sn-glycero-3-phosphoethanolamine</text>
        <dbReference type="Rhea" id="RHEA:67548"/>
        <dbReference type="Rhea" id="RHEA-COMP:17323"/>
        <dbReference type="Rhea" id="RHEA-COMP:17324"/>
        <dbReference type="ChEBI" id="CHEBI:15377"/>
        <dbReference type="ChEBI" id="CHEBI:64612"/>
        <dbReference type="ChEBI" id="CHEBI:172940"/>
        <dbReference type="ChEBI" id="CHEBI:172941"/>
    </reaction>
    <physiologicalReaction direction="left-to-right" evidence="10">
        <dbReference type="Rhea" id="RHEA:67549"/>
    </physiologicalReaction>
</comment>
<dbReference type="GO" id="GO:0035973">
    <property type="term" value="P:aggrephagy"/>
    <property type="evidence" value="ECO:0007669"/>
    <property type="project" value="TreeGrafter"/>
</dbReference>
<dbReference type="GO" id="GO:0005737">
    <property type="term" value="C:cytoplasm"/>
    <property type="evidence" value="ECO:0007669"/>
    <property type="project" value="UniProtKB-SubCell"/>
</dbReference>
<evidence type="ECO:0000256" key="3">
    <source>
        <dbReference type="ARBA" id="ARBA00022448"/>
    </source>
</evidence>
<dbReference type="GO" id="GO:0015031">
    <property type="term" value="P:protein transport"/>
    <property type="evidence" value="ECO:0007669"/>
    <property type="project" value="UniProtKB-KW"/>
</dbReference>
<comment type="subcellular location">
    <subcellularLocation>
        <location evidence="1 11">Cytoplasm</location>
    </subcellularLocation>
</comment>
<evidence type="ECO:0000256" key="8">
    <source>
        <dbReference type="ARBA" id="ARBA00022927"/>
    </source>
</evidence>
<dbReference type="EMBL" id="JAACXV010000317">
    <property type="protein sequence ID" value="KAF7280186.1"/>
    <property type="molecule type" value="Genomic_DNA"/>
</dbReference>
<dbReference type="GO" id="GO:0004197">
    <property type="term" value="F:cysteine-type endopeptidase activity"/>
    <property type="evidence" value="ECO:0007669"/>
    <property type="project" value="TreeGrafter"/>
</dbReference>
<dbReference type="GO" id="GO:0000423">
    <property type="term" value="P:mitophagy"/>
    <property type="evidence" value="ECO:0007669"/>
    <property type="project" value="TreeGrafter"/>
</dbReference>
<dbReference type="InterPro" id="IPR046792">
    <property type="entry name" value="Peptidase_C54_cat"/>
</dbReference>
<dbReference type="Proteomes" id="UP000625711">
    <property type="component" value="Unassembled WGS sequence"/>
</dbReference>